<dbReference type="AlphaFoldDB" id="A0A7T8QTE7"/>
<feature type="non-terminal residue" evidence="1">
    <location>
        <position position="77"/>
    </location>
</feature>
<reference evidence="2" key="1">
    <citation type="submission" date="2021-01" db="EMBL/GenBank/DDBJ databases">
        <title>Caligus Genome Assembly.</title>
        <authorList>
            <person name="Gallardo-Escarate C."/>
        </authorList>
    </citation>
    <scope>NUCLEOTIDE SEQUENCE [LARGE SCALE GENOMIC DNA]</scope>
</reference>
<evidence type="ECO:0000313" key="1">
    <source>
        <dbReference type="EMBL" id="QQP54395.1"/>
    </source>
</evidence>
<organism evidence="1 2">
    <name type="scientific">Caligus rogercresseyi</name>
    <name type="common">Sea louse</name>
    <dbReference type="NCBI Taxonomy" id="217165"/>
    <lineage>
        <taxon>Eukaryota</taxon>
        <taxon>Metazoa</taxon>
        <taxon>Ecdysozoa</taxon>
        <taxon>Arthropoda</taxon>
        <taxon>Crustacea</taxon>
        <taxon>Multicrustacea</taxon>
        <taxon>Hexanauplia</taxon>
        <taxon>Copepoda</taxon>
        <taxon>Siphonostomatoida</taxon>
        <taxon>Caligidae</taxon>
        <taxon>Caligus</taxon>
    </lineage>
</organism>
<dbReference type="OrthoDB" id="5950623at2759"/>
<keyword evidence="2" id="KW-1185">Reference proteome</keyword>
<dbReference type="EMBL" id="CP045893">
    <property type="protein sequence ID" value="QQP54395.1"/>
    <property type="molecule type" value="Genomic_DNA"/>
</dbReference>
<proteinExistence type="predicted"/>
<sequence>ACLRTKESLSICEDEVNYATRMDTIVSCSAATWICSADPSCAAALDYYHIFCTSCSRAATTGGLEAGNMLLRWLRGL</sequence>
<dbReference type="Proteomes" id="UP000595437">
    <property type="component" value="Chromosome 4"/>
</dbReference>
<gene>
    <name evidence="1" type="ORF">FKW44_007217</name>
</gene>
<name>A0A7T8QTE7_CALRO</name>
<evidence type="ECO:0000313" key="2">
    <source>
        <dbReference type="Proteomes" id="UP000595437"/>
    </source>
</evidence>
<accession>A0A7T8QTE7</accession>
<protein>
    <submittedName>
        <fullName evidence="1">Uncharacterized protein</fullName>
    </submittedName>
</protein>